<dbReference type="GO" id="GO:0022857">
    <property type="term" value="F:transmembrane transporter activity"/>
    <property type="evidence" value="ECO:0007669"/>
    <property type="project" value="InterPro"/>
</dbReference>
<dbReference type="InterPro" id="IPR050327">
    <property type="entry name" value="Proton-linked_MCT"/>
</dbReference>
<keyword evidence="3" id="KW-1133">Transmembrane helix</keyword>
<feature type="transmembrane region" description="Helical" evidence="3">
    <location>
        <begin position="259"/>
        <end position="277"/>
    </location>
</feature>
<feature type="transmembrane region" description="Helical" evidence="3">
    <location>
        <begin position="315"/>
        <end position="333"/>
    </location>
</feature>
<proteinExistence type="inferred from homology"/>
<dbReference type="InterPro" id="IPR036259">
    <property type="entry name" value="MFS_trans_sf"/>
</dbReference>
<comment type="similarity">
    <text evidence="2">Belongs to the major facilitator superfamily. Monocarboxylate porter (TC 2.A.1.13) family.</text>
</comment>
<dbReference type="PANTHER" id="PTHR11360">
    <property type="entry name" value="MONOCARBOXYLATE TRANSPORTER"/>
    <property type="match status" value="1"/>
</dbReference>
<dbReference type="SUPFAM" id="SSF103473">
    <property type="entry name" value="MFS general substrate transporter"/>
    <property type="match status" value="1"/>
</dbReference>
<dbReference type="GeneID" id="81599128"/>
<evidence type="ECO:0000313" key="5">
    <source>
        <dbReference type="Proteomes" id="UP001213681"/>
    </source>
</evidence>
<dbReference type="Pfam" id="PF07690">
    <property type="entry name" value="MFS_1"/>
    <property type="match status" value="1"/>
</dbReference>
<reference evidence="4" key="1">
    <citation type="submission" date="2022-12" db="EMBL/GenBank/DDBJ databases">
        <authorList>
            <person name="Petersen C."/>
        </authorList>
    </citation>
    <scope>NUCLEOTIDE SEQUENCE</scope>
    <source>
        <strain evidence="4">IBT 16125</strain>
    </source>
</reference>
<dbReference type="EMBL" id="JAPVEA010000005">
    <property type="protein sequence ID" value="KAJ5454547.1"/>
    <property type="molecule type" value="Genomic_DNA"/>
</dbReference>
<comment type="subcellular location">
    <subcellularLocation>
        <location evidence="1">Membrane</location>
        <topology evidence="1">Multi-pass membrane protein</topology>
    </subcellularLocation>
</comment>
<dbReference type="PANTHER" id="PTHR11360:SF281">
    <property type="entry name" value="ASPYRIDONES EFFLUX PROTEIN APDF-RELATED"/>
    <property type="match status" value="1"/>
</dbReference>
<evidence type="ECO:0000256" key="2">
    <source>
        <dbReference type="ARBA" id="ARBA00006727"/>
    </source>
</evidence>
<feature type="transmembrane region" description="Helical" evidence="3">
    <location>
        <begin position="354"/>
        <end position="377"/>
    </location>
</feature>
<dbReference type="Proteomes" id="UP001213681">
    <property type="component" value="Unassembled WGS sequence"/>
</dbReference>
<dbReference type="GO" id="GO:0016020">
    <property type="term" value="C:membrane"/>
    <property type="evidence" value="ECO:0007669"/>
    <property type="project" value="UniProtKB-SubCell"/>
</dbReference>
<keyword evidence="5" id="KW-1185">Reference proteome</keyword>
<evidence type="ECO:0000313" key="4">
    <source>
        <dbReference type="EMBL" id="KAJ5454547.1"/>
    </source>
</evidence>
<feature type="transmembrane region" description="Helical" evidence="3">
    <location>
        <begin position="289"/>
        <end position="309"/>
    </location>
</feature>
<evidence type="ECO:0000256" key="3">
    <source>
        <dbReference type="SAM" id="Phobius"/>
    </source>
</evidence>
<keyword evidence="3" id="KW-0812">Transmembrane</keyword>
<protein>
    <submittedName>
        <fullName evidence="4">Monocarboxylate transporter</fullName>
    </submittedName>
</protein>
<dbReference type="RefSeq" id="XP_056767503.1">
    <property type="nucleotide sequence ID" value="XM_056908885.1"/>
</dbReference>
<feature type="transmembrane region" description="Helical" evidence="3">
    <location>
        <begin position="383"/>
        <end position="403"/>
    </location>
</feature>
<dbReference type="AlphaFoldDB" id="A0AAD6C850"/>
<feature type="transmembrane region" description="Helical" evidence="3">
    <location>
        <begin position="223"/>
        <end position="247"/>
    </location>
</feature>
<dbReference type="InterPro" id="IPR011701">
    <property type="entry name" value="MFS"/>
</dbReference>
<comment type="caution">
    <text evidence="4">The sequence shown here is derived from an EMBL/GenBank/DDBJ whole genome shotgun (WGS) entry which is preliminary data.</text>
</comment>
<evidence type="ECO:0000256" key="1">
    <source>
        <dbReference type="ARBA" id="ARBA00004141"/>
    </source>
</evidence>
<reference evidence="4" key="2">
    <citation type="journal article" date="2023" name="IMA Fungus">
        <title>Comparative genomic study of the Penicillium genus elucidates a diverse pangenome and 15 lateral gene transfer events.</title>
        <authorList>
            <person name="Petersen C."/>
            <person name="Sorensen T."/>
            <person name="Nielsen M.R."/>
            <person name="Sondergaard T.E."/>
            <person name="Sorensen J.L."/>
            <person name="Fitzpatrick D.A."/>
            <person name="Frisvad J.C."/>
            <person name="Nielsen K.L."/>
        </authorList>
    </citation>
    <scope>NUCLEOTIDE SEQUENCE</scope>
    <source>
        <strain evidence="4">IBT 16125</strain>
    </source>
</reference>
<dbReference type="Gene3D" id="1.20.1250.20">
    <property type="entry name" value="MFS general substrate transporter like domains"/>
    <property type="match status" value="2"/>
</dbReference>
<gene>
    <name evidence="4" type="ORF">N7458_005503</name>
</gene>
<sequence>MSSDEEKRQNPQEPPNGGARAWGVALGALAAQMYVHLRLYQHIRGLPKLLQYNLSLLRILQQHLMDRLPASLPPLPLRCRQRSLSDRLGVKAVVIPAGLTLVFSVMMTSLSHEYYQFILAQGVLGGMACGMIFTPVVSCVGQYFTTRRAWAMGVVVSGAAIGGIVFPITLNRLLNHHHLSFGWSVRVIGFIMLALLIYAALVTKEFAPRRQKNMFLSSAFKKWPYNLTNAGFLLALLGLYAPIFYIADYAVERGGMSKQMALYQVAILNAPSFFGRTIPNFAGDKLGRFNITIFTYAACAILLFCWTAATSSAAIMVWIAFFGFFSGAVFSLYSPTVAQVCPDPSDIGTYVGQGLAICSFGALAGTPINGALIRTYGYLEASMFSAAMVTAGLICQVIARLLLDKKPWTVV</sequence>
<feature type="transmembrane region" description="Helical" evidence="3">
    <location>
        <begin position="149"/>
        <end position="169"/>
    </location>
</feature>
<feature type="transmembrane region" description="Helical" evidence="3">
    <location>
        <begin position="88"/>
        <end position="108"/>
    </location>
</feature>
<organism evidence="4 5">
    <name type="scientific">Penicillium daleae</name>
    <dbReference type="NCBI Taxonomy" id="63821"/>
    <lineage>
        <taxon>Eukaryota</taxon>
        <taxon>Fungi</taxon>
        <taxon>Dikarya</taxon>
        <taxon>Ascomycota</taxon>
        <taxon>Pezizomycotina</taxon>
        <taxon>Eurotiomycetes</taxon>
        <taxon>Eurotiomycetidae</taxon>
        <taxon>Eurotiales</taxon>
        <taxon>Aspergillaceae</taxon>
        <taxon>Penicillium</taxon>
    </lineage>
</organism>
<accession>A0AAD6C850</accession>
<name>A0AAD6C850_9EURO</name>
<feature type="transmembrane region" description="Helical" evidence="3">
    <location>
        <begin position="181"/>
        <end position="202"/>
    </location>
</feature>
<keyword evidence="3" id="KW-0472">Membrane</keyword>
<feature type="transmembrane region" description="Helical" evidence="3">
    <location>
        <begin position="114"/>
        <end position="137"/>
    </location>
</feature>